<organism evidence="2 3">
    <name type="scientific">Bacteroides cellulosilyticus</name>
    <dbReference type="NCBI Taxonomy" id="246787"/>
    <lineage>
        <taxon>Bacteria</taxon>
        <taxon>Pseudomonadati</taxon>
        <taxon>Bacteroidota</taxon>
        <taxon>Bacteroidia</taxon>
        <taxon>Bacteroidales</taxon>
        <taxon>Bacteroidaceae</taxon>
        <taxon>Bacteroides</taxon>
    </lineage>
</organism>
<feature type="domain" description="Glycosyltransferase 2-like" evidence="1">
    <location>
        <begin position="4"/>
        <end position="117"/>
    </location>
</feature>
<dbReference type="CDD" id="cd06433">
    <property type="entry name" value="GT_2_WfgS_like"/>
    <property type="match status" value="1"/>
</dbReference>
<accession>A0A412IFC2</accession>
<dbReference type="RefSeq" id="WP_118403013.1">
    <property type="nucleotide sequence ID" value="NZ_JADNFX010000010.1"/>
</dbReference>
<protein>
    <submittedName>
        <fullName evidence="2">Glycosyltransferase</fullName>
    </submittedName>
</protein>
<evidence type="ECO:0000313" key="2">
    <source>
        <dbReference type="EMBL" id="RGS35664.1"/>
    </source>
</evidence>
<dbReference type="Proteomes" id="UP000283341">
    <property type="component" value="Unassembled WGS sequence"/>
</dbReference>
<dbReference type="GO" id="GO:0016758">
    <property type="term" value="F:hexosyltransferase activity"/>
    <property type="evidence" value="ECO:0007669"/>
    <property type="project" value="UniProtKB-ARBA"/>
</dbReference>
<dbReference type="EMBL" id="QRVJ01000013">
    <property type="protein sequence ID" value="RGS35664.1"/>
    <property type="molecule type" value="Genomic_DNA"/>
</dbReference>
<proteinExistence type="predicted"/>
<dbReference type="SUPFAM" id="SSF53448">
    <property type="entry name" value="Nucleotide-diphospho-sugar transferases"/>
    <property type="match status" value="1"/>
</dbReference>
<comment type="caution">
    <text evidence="2">The sequence shown here is derived from an EMBL/GenBank/DDBJ whole genome shotgun (WGS) entry which is preliminary data.</text>
</comment>
<reference evidence="2 3" key="1">
    <citation type="submission" date="2018-08" db="EMBL/GenBank/DDBJ databases">
        <title>A genome reference for cultivated species of the human gut microbiota.</title>
        <authorList>
            <person name="Zou Y."/>
            <person name="Xue W."/>
            <person name="Luo G."/>
        </authorList>
    </citation>
    <scope>NUCLEOTIDE SEQUENCE [LARGE SCALE GENOMIC DNA]</scope>
    <source>
        <strain evidence="2 3">AF22-3AC</strain>
    </source>
</reference>
<evidence type="ECO:0000313" key="3">
    <source>
        <dbReference type="Proteomes" id="UP000283341"/>
    </source>
</evidence>
<dbReference type="AlphaFoldDB" id="A0A412IFC2"/>
<sequence>MKLSIITINYNNAIGLEKTIKSLIEQSYQEYEYIVIDGASDDDSKAVILKNQSHISTWCSEKDTGVYNAMNKGILRSTGEYLLFLNSGDYLHDSKVLEEVILTLTGEDIIYGDLLYVDNGVKREVCVYPAILDLYYFLEHSLGHPSSFIKRSLFQDSLYSENLKIVSDWEFFFKKIVLEEVSYKHIDRIITAFGVGGISSQIDACNEERELVLHKFFPNMLCDVLKSAMYMRKQPFYEVFNDLSKTRRFQNRIKPLIVFLLKLNRCFSRRR</sequence>
<dbReference type="Pfam" id="PF00535">
    <property type="entry name" value="Glycos_transf_2"/>
    <property type="match status" value="1"/>
</dbReference>
<dbReference type="InterPro" id="IPR029044">
    <property type="entry name" value="Nucleotide-diphossugar_trans"/>
</dbReference>
<name>A0A412IFC2_9BACE</name>
<gene>
    <name evidence="2" type="ORF">DWX97_15740</name>
</gene>
<dbReference type="PANTHER" id="PTHR22916:SF67">
    <property type="entry name" value="COLANIC ACID BIOSYNTHESIS GLYCOSYL TRANSFERASE WCAE-RELATED"/>
    <property type="match status" value="1"/>
</dbReference>
<keyword evidence="2" id="KW-0808">Transferase</keyword>
<dbReference type="InterPro" id="IPR001173">
    <property type="entry name" value="Glyco_trans_2-like"/>
</dbReference>
<dbReference type="Gene3D" id="3.90.550.10">
    <property type="entry name" value="Spore Coat Polysaccharide Biosynthesis Protein SpsA, Chain A"/>
    <property type="match status" value="1"/>
</dbReference>
<dbReference type="PANTHER" id="PTHR22916">
    <property type="entry name" value="GLYCOSYLTRANSFERASE"/>
    <property type="match status" value="1"/>
</dbReference>
<evidence type="ECO:0000259" key="1">
    <source>
        <dbReference type="Pfam" id="PF00535"/>
    </source>
</evidence>